<dbReference type="PANTHER" id="PTHR30157:SF0">
    <property type="entry name" value="NADPH-DEPENDENT FERRIC-CHELATE REDUCTASE"/>
    <property type="match status" value="1"/>
</dbReference>
<proteinExistence type="predicted"/>
<name>A0ABP8LCJ7_9MICO</name>
<dbReference type="InterPro" id="IPR039374">
    <property type="entry name" value="SIP_fam"/>
</dbReference>
<sequence length="254" mass="27885">MPRTVTVAARREVSPNLVRVTITGEELEKIDPTPHTDRYVKLVMAEPEEPEARPVVRTYTVRAVREREWDLDIVLHGEVGYGGPWATRVRPGDEVTFLGPGGGYAPDPAASWHLLVGDDSALPAIAAAIEAMPGDAVVRAFVEIATEADRQEIAGPADTAITWLVRGNGTLEDAVIAAYARGDLPDGVPQAFLHGEAGCVRVLRRWARAELGVTREELSASGYWRRGVDDEAWRTQKRDWMAAVEKDDEAIENR</sequence>
<dbReference type="InterPro" id="IPR013113">
    <property type="entry name" value="SIP_FAD-bd"/>
</dbReference>
<dbReference type="Proteomes" id="UP001500622">
    <property type="component" value="Unassembled WGS sequence"/>
</dbReference>
<dbReference type="InterPro" id="IPR007037">
    <property type="entry name" value="SIP_rossman_dom"/>
</dbReference>
<evidence type="ECO:0000259" key="1">
    <source>
        <dbReference type="PROSITE" id="PS51384"/>
    </source>
</evidence>
<dbReference type="RefSeq" id="WP_345216495.1">
    <property type="nucleotide sequence ID" value="NZ_BAABGN010000011.1"/>
</dbReference>
<dbReference type="CDD" id="cd06193">
    <property type="entry name" value="siderophore_interacting"/>
    <property type="match status" value="1"/>
</dbReference>
<dbReference type="PROSITE" id="PS51384">
    <property type="entry name" value="FAD_FR"/>
    <property type="match status" value="1"/>
</dbReference>
<dbReference type="InterPro" id="IPR017938">
    <property type="entry name" value="Riboflavin_synthase-like_b-brl"/>
</dbReference>
<reference evidence="3" key="1">
    <citation type="journal article" date="2019" name="Int. J. Syst. Evol. Microbiol.">
        <title>The Global Catalogue of Microorganisms (GCM) 10K type strain sequencing project: providing services to taxonomists for standard genome sequencing and annotation.</title>
        <authorList>
            <consortium name="The Broad Institute Genomics Platform"/>
            <consortium name="The Broad Institute Genome Sequencing Center for Infectious Disease"/>
            <person name="Wu L."/>
            <person name="Ma J."/>
        </authorList>
    </citation>
    <scope>NUCLEOTIDE SEQUENCE [LARGE SCALE GENOMIC DNA]</scope>
    <source>
        <strain evidence="3">JCM 17810</strain>
    </source>
</reference>
<organism evidence="2 3">
    <name type="scientific">Georgenia halophila</name>
    <dbReference type="NCBI Taxonomy" id="620889"/>
    <lineage>
        <taxon>Bacteria</taxon>
        <taxon>Bacillati</taxon>
        <taxon>Actinomycetota</taxon>
        <taxon>Actinomycetes</taxon>
        <taxon>Micrococcales</taxon>
        <taxon>Bogoriellaceae</taxon>
        <taxon>Georgenia</taxon>
    </lineage>
</organism>
<evidence type="ECO:0000313" key="3">
    <source>
        <dbReference type="Proteomes" id="UP001500622"/>
    </source>
</evidence>
<dbReference type="InterPro" id="IPR017927">
    <property type="entry name" value="FAD-bd_FR_type"/>
</dbReference>
<gene>
    <name evidence="2" type="ORF">GCM10023169_23910</name>
</gene>
<dbReference type="Pfam" id="PF08021">
    <property type="entry name" value="FAD_binding_9"/>
    <property type="match status" value="1"/>
</dbReference>
<dbReference type="Gene3D" id="3.40.50.80">
    <property type="entry name" value="Nucleotide-binding domain of ferredoxin-NADP reductase (FNR) module"/>
    <property type="match status" value="1"/>
</dbReference>
<dbReference type="PANTHER" id="PTHR30157">
    <property type="entry name" value="FERRIC REDUCTASE, NADPH-DEPENDENT"/>
    <property type="match status" value="1"/>
</dbReference>
<dbReference type="EMBL" id="BAABGN010000011">
    <property type="protein sequence ID" value="GAA4425843.1"/>
    <property type="molecule type" value="Genomic_DNA"/>
</dbReference>
<accession>A0ABP8LCJ7</accession>
<feature type="domain" description="FAD-binding FR-type" evidence="1">
    <location>
        <begin position="1"/>
        <end position="107"/>
    </location>
</feature>
<keyword evidence="3" id="KW-1185">Reference proteome</keyword>
<dbReference type="InterPro" id="IPR039261">
    <property type="entry name" value="FNR_nucleotide-bd"/>
</dbReference>
<dbReference type="SUPFAM" id="SSF63380">
    <property type="entry name" value="Riboflavin synthase domain-like"/>
    <property type="match status" value="1"/>
</dbReference>
<dbReference type="Gene3D" id="2.40.30.10">
    <property type="entry name" value="Translation factors"/>
    <property type="match status" value="1"/>
</dbReference>
<protein>
    <submittedName>
        <fullName evidence="2">Siderophore-interacting protein</fullName>
    </submittedName>
</protein>
<comment type="caution">
    <text evidence="2">The sequence shown here is derived from an EMBL/GenBank/DDBJ whole genome shotgun (WGS) entry which is preliminary data.</text>
</comment>
<dbReference type="Pfam" id="PF04954">
    <property type="entry name" value="SIP"/>
    <property type="match status" value="1"/>
</dbReference>
<evidence type="ECO:0000313" key="2">
    <source>
        <dbReference type="EMBL" id="GAA4425843.1"/>
    </source>
</evidence>